<keyword evidence="2" id="KW-0813">Transport</keyword>
<evidence type="ECO:0000256" key="3">
    <source>
        <dbReference type="ARBA" id="ARBA00022692"/>
    </source>
</evidence>
<dbReference type="GO" id="GO:0005737">
    <property type="term" value="C:cytoplasm"/>
    <property type="evidence" value="ECO:0007669"/>
    <property type="project" value="UniProtKB-ARBA"/>
</dbReference>
<dbReference type="InterPro" id="IPR003593">
    <property type="entry name" value="AAA+_ATPase"/>
</dbReference>
<dbReference type="PROSITE" id="PS50893">
    <property type="entry name" value="ABC_TRANSPORTER_2"/>
    <property type="match status" value="1"/>
</dbReference>
<dbReference type="PROSITE" id="PS00211">
    <property type="entry name" value="ABC_TRANSPORTER_1"/>
    <property type="match status" value="1"/>
</dbReference>
<feature type="transmembrane region" description="Helical" evidence="8">
    <location>
        <begin position="164"/>
        <end position="180"/>
    </location>
</feature>
<dbReference type="RefSeq" id="WP_104434030.1">
    <property type="nucleotide sequence ID" value="NZ_PTJA01000001.1"/>
</dbReference>
<feature type="domain" description="ABC transporter" evidence="9">
    <location>
        <begin position="339"/>
        <end position="549"/>
    </location>
</feature>
<dbReference type="PANTHER" id="PTHR24221:SF654">
    <property type="entry name" value="ATP-BINDING CASSETTE SUB-FAMILY B MEMBER 6"/>
    <property type="match status" value="1"/>
</dbReference>
<dbReference type="GO" id="GO:0005524">
    <property type="term" value="F:ATP binding"/>
    <property type="evidence" value="ECO:0007669"/>
    <property type="project" value="UniProtKB-KW"/>
</dbReference>
<keyword evidence="4" id="KW-0547">Nucleotide-binding</keyword>
<evidence type="ECO:0000256" key="2">
    <source>
        <dbReference type="ARBA" id="ARBA00022448"/>
    </source>
</evidence>
<dbReference type="SUPFAM" id="SSF90123">
    <property type="entry name" value="ABC transporter transmembrane region"/>
    <property type="match status" value="1"/>
</dbReference>
<dbReference type="SMART" id="SM00382">
    <property type="entry name" value="AAA"/>
    <property type="match status" value="1"/>
</dbReference>
<dbReference type="InterPro" id="IPR011527">
    <property type="entry name" value="ABC1_TM_dom"/>
</dbReference>
<dbReference type="AlphaFoldDB" id="A0A2S6HYU7"/>
<dbReference type="InterPro" id="IPR036640">
    <property type="entry name" value="ABC1_TM_sf"/>
</dbReference>
<comment type="caution">
    <text evidence="11">The sequence shown here is derived from an EMBL/GenBank/DDBJ whole genome shotgun (WGS) entry which is preliminary data.</text>
</comment>
<dbReference type="InterPro" id="IPR027417">
    <property type="entry name" value="P-loop_NTPase"/>
</dbReference>
<dbReference type="Gene3D" id="1.20.1560.10">
    <property type="entry name" value="ABC transporter type 1, transmembrane domain"/>
    <property type="match status" value="1"/>
</dbReference>
<dbReference type="InterPro" id="IPR017871">
    <property type="entry name" value="ABC_transporter-like_CS"/>
</dbReference>
<dbReference type="OrthoDB" id="9780296at2"/>
<feature type="transmembrane region" description="Helical" evidence="8">
    <location>
        <begin position="63"/>
        <end position="84"/>
    </location>
</feature>
<dbReference type="Pfam" id="PF00664">
    <property type="entry name" value="ABC_membrane"/>
    <property type="match status" value="1"/>
</dbReference>
<organism evidence="11 12">
    <name type="scientific">Lacrimispora xylanisolvens</name>
    <dbReference type="NCBI Taxonomy" id="384636"/>
    <lineage>
        <taxon>Bacteria</taxon>
        <taxon>Bacillati</taxon>
        <taxon>Bacillota</taxon>
        <taxon>Clostridia</taxon>
        <taxon>Lachnospirales</taxon>
        <taxon>Lachnospiraceae</taxon>
        <taxon>Lacrimispora</taxon>
    </lineage>
</organism>
<dbReference type="Gene3D" id="3.40.50.300">
    <property type="entry name" value="P-loop containing nucleotide triphosphate hydrolases"/>
    <property type="match status" value="1"/>
</dbReference>
<proteinExistence type="predicted"/>
<dbReference type="GO" id="GO:0034040">
    <property type="term" value="F:ATPase-coupled lipid transmembrane transporter activity"/>
    <property type="evidence" value="ECO:0007669"/>
    <property type="project" value="TreeGrafter"/>
</dbReference>
<evidence type="ECO:0000256" key="1">
    <source>
        <dbReference type="ARBA" id="ARBA00004651"/>
    </source>
</evidence>
<evidence type="ECO:0000256" key="6">
    <source>
        <dbReference type="ARBA" id="ARBA00022989"/>
    </source>
</evidence>
<evidence type="ECO:0000256" key="4">
    <source>
        <dbReference type="ARBA" id="ARBA00022741"/>
    </source>
</evidence>
<reference evidence="11 12" key="1">
    <citation type="submission" date="2018-02" db="EMBL/GenBank/DDBJ databases">
        <title>Genomic Encyclopedia of Archaeal and Bacterial Type Strains, Phase II (KMG-II): from individual species to whole genera.</title>
        <authorList>
            <person name="Goeker M."/>
        </authorList>
    </citation>
    <scope>NUCLEOTIDE SEQUENCE [LARGE SCALE GENOMIC DNA]</scope>
    <source>
        <strain evidence="11 12">DSM 3808</strain>
    </source>
</reference>
<feature type="transmembrane region" description="Helical" evidence="8">
    <location>
        <begin position="21"/>
        <end position="43"/>
    </location>
</feature>
<dbReference type="InterPro" id="IPR039421">
    <property type="entry name" value="Type_1_exporter"/>
</dbReference>
<evidence type="ECO:0000256" key="5">
    <source>
        <dbReference type="ARBA" id="ARBA00022840"/>
    </source>
</evidence>
<evidence type="ECO:0000259" key="9">
    <source>
        <dbReference type="PROSITE" id="PS50893"/>
    </source>
</evidence>
<dbReference type="FunFam" id="3.40.50.300:FF:000604">
    <property type="entry name" value="ABC transporter B family member 28"/>
    <property type="match status" value="1"/>
</dbReference>
<keyword evidence="12" id="KW-1185">Reference proteome</keyword>
<keyword evidence="3 8" id="KW-0812">Transmembrane</keyword>
<dbReference type="PANTHER" id="PTHR24221">
    <property type="entry name" value="ATP-BINDING CASSETTE SUB-FAMILY B"/>
    <property type="match status" value="1"/>
</dbReference>
<dbReference type="GO" id="GO:0140359">
    <property type="term" value="F:ABC-type transporter activity"/>
    <property type="evidence" value="ECO:0007669"/>
    <property type="project" value="InterPro"/>
</dbReference>
<feature type="transmembrane region" description="Helical" evidence="8">
    <location>
        <begin position="141"/>
        <end position="158"/>
    </location>
</feature>
<accession>A0A2S6HYU7</accession>
<dbReference type="Pfam" id="PF00005">
    <property type="entry name" value="ABC_tran"/>
    <property type="match status" value="1"/>
</dbReference>
<evidence type="ECO:0000313" key="12">
    <source>
        <dbReference type="Proteomes" id="UP000237749"/>
    </source>
</evidence>
<keyword evidence="7 8" id="KW-0472">Membrane</keyword>
<protein>
    <submittedName>
        <fullName evidence="11">ATP-binding cassette subfamily B protein</fullName>
    </submittedName>
</protein>
<evidence type="ECO:0000256" key="7">
    <source>
        <dbReference type="ARBA" id="ARBA00023136"/>
    </source>
</evidence>
<dbReference type="SUPFAM" id="SSF52540">
    <property type="entry name" value="P-loop containing nucleoside triphosphate hydrolases"/>
    <property type="match status" value="1"/>
</dbReference>
<dbReference type="PROSITE" id="PS50929">
    <property type="entry name" value="ABC_TM1F"/>
    <property type="match status" value="1"/>
</dbReference>
<evidence type="ECO:0000256" key="8">
    <source>
        <dbReference type="SAM" id="Phobius"/>
    </source>
</evidence>
<name>A0A2S6HYU7_9FIRM</name>
<comment type="subcellular location">
    <subcellularLocation>
        <location evidence="1">Cell membrane</location>
        <topology evidence="1">Multi-pass membrane protein</topology>
    </subcellularLocation>
</comment>
<gene>
    <name evidence="11" type="ORF">BXY41_101402</name>
</gene>
<sequence>MKHYLSQIKEALDYLGKEKRLYLVFLLSLGLGYSGMAITISLIPQVLIDASVSGNYEHMKEKLFLYAGLFFMSFLTSILSQYIYRRCVLRFQAGLRRSVMEKKTRLPVSYFENSHSGEFLSQMIYDINKAEELYRSKYKEAFNPIVALITSVIPMFLLDHTLTMLLLFISLLCVLANAAFSERVKTAGRLTAGASAKLSERSTDILSGILTIKEYQLNEVLSGKFRTANKEYAGNALNREKIGAFLEAMNSGFTVLCSIVFLVAGSVMVQSGKTTYGTLVALMNLESSIIWSALSAGKRFPELFDNIASLERIQSFLTMEEEVIHVPDRLEENQNQSFIEFKNVDFSYKNNREVLNHFNMQINQNEVAVITGRSGCGKSTIFKLLLGFYNADKGYIAIDGKSLEEYGANELRQMIAYIPQRPYLFYGTIEKNIRFGNPQASFEQIVQAAKAACAHDFIMELPGGYDYVVGDKGSKLSFGQRQRIAIARAFLKDAPIILFDEATSGLDYESERFVLQAAEQLIQNKTALIISHRESGVRLCNRKIEISSVR</sequence>
<keyword evidence="5 11" id="KW-0067">ATP-binding</keyword>
<dbReference type="GO" id="GO:0005886">
    <property type="term" value="C:plasma membrane"/>
    <property type="evidence" value="ECO:0007669"/>
    <property type="project" value="UniProtKB-SubCell"/>
</dbReference>
<evidence type="ECO:0000259" key="10">
    <source>
        <dbReference type="PROSITE" id="PS50929"/>
    </source>
</evidence>
<feature type="domain" description="ABC transmembrane type-1" evidence="10">
    <location>
        <begin position="24"/>
        <end position="303"/>
    </location>
</feature>
<dbReference type="Proteomes" id="UP000237749">
    <property type="component" value="Unassembled WGS sequence"/>
</dbReference>
<dbReference type="CDD" id="cd07346">
    <property type="entry name" value="ABC_6TM_exporters"/>
    <property type="match status" value="1"/>
</dbReference>
<dbReference type="InterPro" id="IPR003439">
    <property type="entry name" value="ABC_transporter-like_ATP-bd"/>
</dbReference>
<dbReference type="EMBL" id="PTJA01000001">
    <property type="protein sequence ID" value="PPK83339.1"/>
    <property type="molecule type" value="Genomic_DNA"/>
</dbReference>
<feature type="transmembrane region" description="Helical" evidence="8">
    <location>
        <begin position="248"/>
        <end position="269"/>
    </location>
</feature>
<keyword evidence="6 8" id="KW-1133">Transmembrane helix</keyword>
<dbReference type="GO" id="GO:0016887">
    <property type="term" value="F:ATP hydrolysis activity"/>
    <property type="evidence" value="ECO:0007669"/>
    <property type="project" value="InterPro"/>
</dbReference>
<evidence type="ECO:0000313" key="11">
    <source>
        <dbReference type="EMBL" id="PPK83339.1"/>
    </source>
</evidence>